<dbReference type="PROSITE" id="PS00489">
    <property type="entry name" value="RNA_POL_PHAGE_2"/>
    <property type="match status" value="1"/>
</dbReference>
<gene>
    <name evidence="11" type="ORF">GNLVRS02_ARAD1D03432g</name>
</gene>
<dbReference type="Pfam" id="PF14700">
    <property type="entry name" value="RPOL_N"/>
    <property type="match status" value="1"/>
</dbReference>
<dbReference type="Pfam" id="PF00940">
    <property type="entry name" value="RNA_pol"/>
    <property type="match status" value="1"/>
</dbReference>
<dbReference type="PANTHER" id="PTHR10102:SF0">
    <property type="entry name" value="DNA-DIRECTED RNA POLYMERASE, MITOCHONDRIAL"/>
    <property type="match status" value="1"/>
</dbReference>
<comment type="catalytic activity">
    <reaction evidence="8 9">
        <text>RNA(n) + a ribonucleoside 5'-triphosphate = RNA(n+1) + diphosphate</text>
        <dbReference type="Rhea" id="RHEA:21248"/>
        <dbReference type="Rhea" id="RHEA-COMP:14527"/>
        <dbReference type="Rhea" id="RHEA-COMP:17342"/>
        <dbReference type="ChEBI" id="CHEBI:33019"/>
        <dbReference type="ChEBI" id="CHEBI:61557"/>
        <dbReference type="ChEBI" id="CHEBI:140395"/>
        <dbReference type="EC" id="2.7.7.6"/>
    </reaction>
</comment>
<dbReference type="SUPFAM" id="SSF56672">
    <property type="entry name" value="DNA/RNA polymerases"/>
    <property type="match status" value="1"/>
</dbReference>
<evidence type="ECO:0000256" key="8">
    <source>
        <dbReference type="ARBA" id="ARBA00048552"/>
    </source>
</evidence>
<dbReference type="InterPro" id="IPR046950">
    <property type="entry name" value="DNA-dir_Rpol_C_phage-type"/>
</dbReference>
<keyword evidence="4 9" id="KW-0808">Transferase</keyword>
<reference evidence="11" key="1">
    <citation type="submission" date="2014-02" db="EMBL/GenBank/DDBJ databases">
        <authorList>
            <person name="Genoscope - CEA"/>
        </authorList>
    </citation>
    <scope>NUCLEOTIDE SEQUENCE</scope>
    <source>
        <strain evidence="11">LS3</strain>
    </source>
</reference>
<dbReference type="InterPro" id="IPR037159">
    <property type="entry name" value="RNA_POL_N_sf"/>
</dbReference>
<keyword evidence="5 9" id="KW-0548">Nucleotidyltransferase</keyword>
<dbReference type="SMART" id="SM01311">
    <property type="entry name" value="RPOL_N"/>
    <property type="match status" value="1"/>
</dbReference>
<evidence type="ECO:0000259" key="10">
    <source>
        <dbReference type="SMART" id="SM01311"/>
    </source>
</evidence>
<keyword evidence="6" id="KW-0809">Transit peptide</keyword>
<proteinExistence type="inferred from homology"/>
<keyword evidence="3 9" id="KW-0240">DNA-directed RNA polymerase</keyword>
<evidence type="ECO:0000313" key="11">
    <source>
        <dbReference type="EMBL" id="CDP37088.1"/>
    </source>
</evidence>
<dbReference type="EC" id="2.7.7.6" evidence="2 9"/>
<dbReference type="EMBL" id="HG937694">
    <property type="protein sequence ID" value="CDP37088.1"/>
    <property type="molecule type" value="Genomic_DNA"/>
</dbReference>
<dbReference type="AlphaFoldDB" id="A0A060T809"/>
<evidence type="ECO:0000256" key="9">
    <source>
        <dbReference type="RuleBase" id="RU003805"/>
    </source>
</evidence>
<evidence type="ECO:0000256" key="2">
    <source>
        <dbReference type="ARBA" id="ARBA00012418"/>
    </source>
</evidence>
<comment type="function">
    <text evidence="9">DNA-dependent RNA polymerase catalyzes the transcription of DNA into RNA using the four ribonucleoside triphosphates as substrates.</text>
</comment>
<feature type="domain" description="DNA-directed RNA polymerase N-terminal" evidence="10">
    <location>
        <begin position="250"/>
        <end position="528"/>
    </location>
</feature>
<dbReference type="Gene3D" id="1.10.150.20">
    <property type="entry name" value="5' to 3' exonuclease, C-terminal subdomain"/>
    <property type="match status" value="1"/>
</dbReference>
<dbReference type="GO" id="GO:0006390">
    <property type="term" value="P:mitochondrial transcription"/>
    <property type="evidence" value="ECO:0007669"/>
    <property type="project" value="TreeGrafter"/>
</dbReference>
<dbReference type="InterPro" id="IPR029262">
    <property type="entry name" value="RPOL_N"/>
</dbReference>
<dbReference type="PROSITE" id="PS00900">
    <property type="entry name" value="RNA_POL_PHAGE_1"/>
    <property type="match status" value="1"/>
</dbReference>
<dbReference type="FunFam" id="1.10.287.280:FF:000001">
    <property type="entry name" value="DNA-directed RNA polymerase"/>
    <property type="match status" value="1"/>
</dbReference>
<name>A0A060T809_BLAAD</name>
<evidence type="ECO:0000256" key="3">
    <source>
        <dbReference type="ARBA" id="ARBA00022478"/>
    </source>
</evidence>
<dbReference type="PhylomeDB" id="A0A060T809"/>
<evidence type="ECO:0000256" key="7">
    <source>
        <dbReference type="ARBA" id="ARBA00023163"/>
    </source>
</evidence>
<evidence type="ECO:0000256" key="1">
    <source>
        <dbReference type="ARBA" id="ARBA00009493"/>
    </source>
</evidence>
<dbReference type="Gene3D" id="1.10.1320.10">
    <property type="entry name" value="DNA-directed RNA polymerase, N-terminal domain"/>
    <property type="match status" value="1"/>
</dbReference>
<dbReference type="GO" id="GO:0034245">
    <property type="term" value="C:mitochondrial DNA-directed RNA polymerase complex"/>
    <property type="evidence" value="ECO:0007669"/>
    <property type="project" value="TreeGrafter"/>
</dbReference>
<organism evidence="11">
    <name type="scientific">Blastobotrys adeninivorans</name>
    <name type="common">Yeast</name>
    <name type="synonym">Arxula adeninivorans</name>
    <dbReference type="NCBI Taxonomy" id="409370"/>
    <lineage>
        <taxon>Eukaryota</taxon>
        <taxon>Fungi</taxon>
        <taxon>Dikarya</taxon>
        <taxon>Ascomycota</taxon>
        <taxon>Saccharomycotina</taxon>
        <taxon>Dipodascomycetes</taxon>
        <taxon>Dipodascales</taxon>
        <taxon>Trichomonascaceae</taxon>
        <taxon>Blastobotrys</taxon>
    </lineage>
</organism>
<dbReference type="GO" id="GO:0003899">
    <property type="term" value="F:DNA-directed RNA polymerase activity"/>
    <property type="evidence" value="ECO:0007669"/>
    <property type="project" value="UniProtKB-EC"/>
</dbReference>
<sequence length="1153" mass="131599">MQALNRPYVRVRARFWAPRTLRGLATSRANVQSIDFDAPQKSDRVAKIRESQFLVEFRRTVKNRDVDAGFGFLLKYYKLGSIRRDAMEGCLYILLTQTYLSFEKQLELLRGFQKACQQPPTRAAAFVLHRALKTGETQEMRERVAKVMHICKTEFGIATEELSRHSDILTVADRQMLEKEGDKIIQLQGALMYSEAIGGNSLDAEALFGRELCQKCKDSNGNVNFMALYDQLSPSQRLVFEREYDYINQQKQRDLELLGIDTWMERKKLKLMHNVSFSATQSLTHEWARSLQDVLDDPEVQRTIFFRKQLDPHRKWLKVLSTSSLSMIIAAEIMHMMLMTKRDDHPSIPASIASRQLADAIEDACLKAVAMDSGDSDPGAMSLKRETRWTARLRFGYWEWSGKERIQLGANLLFLAIEAFKVNGSKAVVHDYRQQKKRRIGVVMPSKELLAELIDEKSPDRTFLGNHLPMLVKPKVRTSYDDGGYLYSSTPILSHPSMEDRSQQVYIKEAINQGKADALLYSLDAISWTPWGVNGQVLSVIDKIWNSGKTFLGVPGKPEELGDHASDKEKMTQYSQRVAFSYPLHIAQLYSKNGDRFYFVHEIDFRGRVYPLSSTGFSYMASDPIRALCQFWYGKRLGQSGLRWLKVHIANMFGADKLSEESKVAFTESHLDEIRLSAEDPLPDSGENRWWMTGENPFQLLASCFELTQALQLPDPHQFVSRIPVNQDGSCNGLQHYAALGGDVEGAREVNMTPLPVPQDVYSKVAGLTKQMIEQKVGIEPLAAQTVDYVNRKTIKQSVMTTVYGVTNYGATKQIASRLEEVTSGMINARAQYITNNMREAQKQLFSGATLIQRWLEECAARICRAMRADFYAQELESDSLRYLTGVTWTSAVGLPVVQPYRGSDRQMIEIQSPLQKIFIYDQNTLGAINLRKQRNAIAPNFIHSLDASHMHMTSSGMYQAGLTFAAVHDSFWTHASDVDELGSILRRNFIALYSQDRAQLLRQEFMDRYDGFMQIVQVPKDSEAGQRIQALRNKLFKGPRVRQVDYLKHELQLEYQRWIDPAKFGSITTPRDILAKLGQFGTFLGKTYNQDQSYSEPAILEHEEEIEQQTELQVRPRRKSNLLVLVPIEIPPCPVRGDYNVAQVEHSKYFFS</sequence>
<accession>A0A060T809</accession>
<comment type="similarity">
    <text evidence="1 9">Belongs to the phage and mitochondrial RNA polymerase family.</text>
</comment>
<reference evidence="11" key="2">
    <citation type="submission" date="2014-06" db="EMBL/GenBank/DDBJ databases">
        <title>The complete genome of Blastobotrys (Arxula) adeninivorans LS3 - a yeast of biotechnological interest.</title>
        <authorList>
            <person name="Kunze G."/>
            <person name="Gaillardin C."/>
            <person name="Czernicka M."/>
            <person name="Durrens P."/>
            <person name="Martin T."/>
            <person name="Boer E."/>
            <person name="Gabaldon T."/>
            <person name="Cruz J."/>
            <person name="Talla E."/>
            <person name="Marck C."/>
            <person name="Goffeau A."/>
            <person name="Barbe V."/>
            <person name="Baret P."/>
            <person name="Baronian K."/>
            <person name="Beier S."/>
            <person name="Bleykasten C."/>
            <person name="Bode R."/>
            <person name="Casaregola S."/>
            <person name="Despons L."/>
            <person name="Fairhead C."/>
            <person name="Giersberg M."/>
            <person name="Gierski P."/>
            <person name="Hahnel U."/>
            <person name="Hartmann A."/>
            <person name="Jankowska D."/>
            <person name="Jubin C."/>
            <person name="Jung P."/>
            <person name="Lafontaine I."/>
            <person name="Leh-Louis V."/>
            <person name="Lemaire M."/>
            <person name="Marcet-Houben M."/>
            <person name="Mascher M."/>
            <person name="Morel G."/>
            <person name="Richard G.-F."/>
            <person name="Riechen J."/>
            <person name="Sacerdot C."/>
            <person name="Sarkar A."/>
            <person name="Savel G."/>
            <person name="Schacherer J."/>
            <person name="Sherman D."/>
            <person name="Straub M.-L."/>
            <person name="Stein N."/>
            <person name="Thierry A."/>
            <person name="Trautwein-Schult A."/>
            <person name="Westhof E."/>
            <person name="Worch S."/>
            <person name="Dujon B."/>
            <person name="Souciet J.-L."/>
            <person name="Wincker P."/>
            <person name="Scholz U."/>
            <person name="Neuveglise N."/>
        </authorList>
    </citation>
    <scope>NUCLEOTIDE SEQUENCE</scope>
    <source>
        <strain evidence="11">LS3</strain>
    </source>
</reference>
<dbReference type="InterPro" id="IPR002092">
    <property type="entry name" value="DNA-dir_Rpol_phage-type"/>
</dbReference>
<dbReference type="PANTHER" id="PTHR10102">
    <property type="entry name" value="DNA-DIRECTED RNA POLYMERASE, MITOCHONDRIAL"/>
    <property type="match status" value="1"/>
</dbReference>
<dbReference type="GO" id="GO:0001018">
    <property type="term" value="F:mitochondrial promoter sequence-specific DNA binding"/>
    <property type="evidence" value="ECO:0007669"/>
    <property type="project" value="TreeGrafter"/>
</dbReference>
<protein>
    <recommendedName>
        <fullName evidence="2 9">DNA-directed RNA polymerase</fullName>
        <ecNumber evidence="2 9">2.7.7.6</ecNumber>
    </recommendedName>
</protein>
<evidence type="ECO:0000256" key="5">
    <source>
        <dbReference type="ARBA" id="ARBA00022695"/>
    </source>
</evidence>
<dbReference type="Gene3D" id="1.10.287.280">
    <property type="match status" value="1"/>
</dbReference>
<evidence type="ECO:0000256" key="6">
    <source>
        <dbReference type="ARBA" id="ARBA00022946"/>
    </source>
</evidence>
<evidence type="ECO:0000256" key="4">
    <source>
        <dbReference type="ARBA" id="ARBA00022679"/>
    </source>
</evidence>
<dbReference type="InterPro" id="IPR043502">
    <property type="entry name" value="DNA/RNA_pol_sf"/>
</dbReference>
<keyword evidence="7 9" id="KW-0804">Transcription</keyword>